<dbReference type="AlphaFoldDB" id="A0A5C4YB37"/>
<name>A0A5C4YB37_9DEIO</name>
<gene>
    <name evidence="4" type="ORF">FHR04_01810</name>
    <name evidence="3" type="ORF">HNQ04_000948</name>
</gene>
<evidence type="ECO:0000313" key="4">
    <source>
        <dbReference type="EMBL" id="TNM72594.1"/>
    </source>
</evidence>
<comment type="caution">
    <text evidence="4">The sequence shown here is derived from an EMBL/GenBank/DDBJ whole genome shotgun (WGS) entry which is preliminary data.</text>
</comment>
<dbReference type="EMBL" id="JACHEW010000003">
    <property type="protein sequence ID" value="MBB6015719.1"/>
    <property type="molecule type" value="Genomic_DNA"/>
</dbReference>
<feature type="compositionally biased region" description="Low complexity" evidence="1">
    <location>
        <begin position="239"/>
        <end position="283"/>
    </location>
</feature>
<sequence length="580" mass="59311">MKPIGPYVAVQALPPPASGVAAADSMIQTLRATDRLTGIPVLLHVLPQAQSLPEVPASPHLLPVVDSGVDGEQAYLVTELPLQAHPALDPLLAARGALAALDTLHGQGLAHGGVSQSQLWNHDGGVALAGAGLPWREDATPQADLSDLALTLQAMGALPEALAPLRDQPGTLSARAALARLADAAPDGPQGVVAGSGGSLPPAAAAPLPEPGTRGADPTRTAEAVGLSRTPAVRVVARSQAQEADEGQAAASSTSGVAAPSGAGGPEQLAGKAEQKAAGQGEATGQLGRDAPAPAPLVSPFSNAPTGQPETPQERRKRQNDERREQAMLDSQAAAQRKAARLKAQQEEEARHAASAAEQAALGVPVPEPFQMGFVPTQPAGEARAGADVQSRQIERLPASLRRPSGPPQDAVQRLPGGESAPARASARNLTPIRIGWDEDDSWRVVRTAPETRPTPPLMRWVPLALALVVLLVLALVWALGARTPSAAGADPVSAGRSVSSRAVTFTVRGAAGVTAQLSVVSAPDGANLNAGQNLGAVPGQIQFPVEGPYRLKVVAQGYRPATLDLKVPRTQPVTIDLGN</sequence>
<feature type="compositionally biased region" description="Polar residues" evidence="1">
    <location>
        <begin position="300"/>
        <end position="311"/>
    </location>
</feature>
<organism evidence="4 5">
    <name type="scientific">Deinococcus radiopugnans ATCC 19172</name>
    <dbReference type="NCBI Taxonomy" id="585398"/>
    <lineage>
        <taxon>Bacteria</taxon>
        <taxon>Thermotogati</taxon>
        <taxon>Deinococcota</taxon>
        <taxon>Deinococci</taxon>
        <taxon>Deinococcales</taxon>
        <taxon>Deinococcaceae</taxon>
        <taxon>Deinococcus</taxon>
    </lineage>
</organism>
<feature type="transmembrane region" description="Helical" evidence="2">
    <location>
        <begin position="461"/>
        <end position="480"/>
    </location>
</feature>
<dbReference type="Proteomes" id="UP000629870">
    <property type="component" value="Unassembled WGS sequence"/>
</dbReference>
<evidence type="ECO:0000313" key="6">
    <source>
        <dbReference type="Proteomes" id="UP000629870"/>
    </source>
</evidence>
<proteinExistence type="predicted"/>
<dbReference type="EMBL" id="VDMO01000002">
    <property type="protein sequence ID" value="TNM72594.1"/>
    <property type="molecule type" value="Genomic_DNA"/>
</dbReference>
<dbReference type="OrthoDB" id="74300at2"/>
<keyword evidence="2" id="KW-1133">Transmembrane helix</keyword>
<dbReference type="Proteomes" id="UP000313988">
    <property type="component" value="Unassembled WGS sequence"/>
</dbReference>
<dbReference type="RefSeq" id="WP_139400354.1">
    <property type="nucleotide sequence ID" value="NZ_JACHEW010000003.1"/>
</dbReference>
<reference evidence="3 6" key="2">
    <citation type="submission" date="2020-08" db="EMBL/GenBank/DDBJ databases">
        <title>Genomic Encyclopedia of Type Strains, Phase IV (KMG-IV): sequencing the most valuable type-strain genomes for metagenomic binning, comparative biology and taxonomic classification.</title>
        <authorList>
            <person name="Goeker M."/>
        </authorList>
    </citation>
    <scope>NUCLEOTIDE SEQUENCE [LARGE SCALE GENOMIC DNA]</scope>
    <source>
        <strain evidence="3 6">DSM 12027</strain>
    </source>
</reference>
<evidence type="ECO:0000256" key="2">
    <source>
        <dbReference type="SAM" id="Phobius"/>
    </source>
</evidence>
<reference evidence="4 5" key="1">
    <citation type="submission" date="2019-06" db="EMBL/GenBank/DDBJ databases">
        <title>Genome sequence of Deinococcus radiopugnans ATCC 19172.</title>
        <authorList>
            <person name="Maclea K.S."/>
            <person name="Maynard C.R."/>
        </authorList>
    </citation>
    <scope>NUCLEOTIDE SEQUENCE [LARGE SCALE GENOMIC DNA]</scope>
    <source>
        <strain evidence="4 5">ATCC 19172</strain>
    </source>
</reference>
<protein>
    <recommendedName>
        <fullName evidence="7">PEGA domain-containing protein</fullName>
    </recommendedName>
</protein>
<feature type="region of interest" description="Disordered" evidence="1">
    <location>
        <begin position="400"/>
        <end position="426"/>
    </location>
</feature>
<evidence type="ECO:0000313" key="3">
    <source>
        <dbReference type="EMBL" id="MBB6015719.1"/>
    </source>
</evidence>
<evidence type="ECO:0000313" key="5">
    <source>
        <dbReference type="Proteomes" id="UP000313988"/>
    </source>
</evidence>
<evidence type="ECO:0008006" key="7">
    <source>
        <dbReference type="Google" id="ProtNLM"/>
    </source>
</evidence>
<keyword evidence="6" id="KW-1185">Reference proteome</keyword>
<keyword evidence="2" id="KW-0812">Transmembrane</keyword>
<accession>A0A5C4YB37</accession>
<feature type="region of interest" description="Disordered" evidence="1">
    <location>
        <begin position="189"/>
        <end position="358"/>
    </location>
</feature>
<evidence type="ECO:0000256" key="1">
    <source>
        <dbReference type="SAM" id="MobiDB-lite"/>
    </source>
</evidence>
<keyword evidence="2" id="KW-0472">Membrane</keyword>